<keyword evidence="2" id="KW-1133">Transmembrane helix</keyword>
<name>A0ABW8A9J8_9ACTN</name>
<proteinExistence type="predicted"/>
<keyword evidence="2" id="KW-0472">Membrane</keyword>
<feature type="region of interest" description="Disordered" evidence="1">
    <location>
        <begin position="307"/>
        <end position="335"/>
    </location>
</feature>
<evidence type="ECO:0000313" key="4">
    <source>
        <dbReference type="Proteomes" id="UP001612928"/>
    </source>
</evidence>
<feature type="transmembrane region" description="Helical" evidence="2">
    <location>
        <begin position="44"/>
        <end position="66"/>
    </location>
</feature>
<reference evidence="3 4" key="1">
    <citation type="submission" date="2024-10" db="EMBL/GenBank/DDBJ databases">
        <title>The Natural Products Discovery Center: Release of the First 8490 Sequenced Strains for Exploring Actinobacteria Biosynthetic Diversity.</title>
        <authorList>
            <person name="Kalkreuter E."/>
            <person name="Kautsar S.A."/>
            <person name="Yang D."/>
            <person name="Bader C.D."/>
            <person name="Teijaro C.N."/>
            <person name="Fluegel L."/>
            <person name="Davis C.M."/>
            <person name="Simpson J.R."/>
            <person name="Lauterbach L."/>
            <person name="Steele A.D."/>
            <person name="Gui C."/>
            <person name="Meng S."/>
            <person name="Li G."/>
            <person name="Viehrig K."/>
            <person name="Ye F."/>
            <person name="Su P."/>
            <person name="Kiefer A.F."/>
            <person name="Nichols A."/>
            <person name="Cepeda A.J."/>
            <person name="Yan W."/>
            <person name="Fan B."/>
            <person name="Jiang Y."/>
            <person name="Adhikari A."/>
            <person name="Zheng C.-J."/>
            <person name="Schuster L."/>
            <person name="Cowan T.M."/>
            <person name="Smanski M.J."/>
            <person name="Chevrette M.G."/>
            <person name="De Carvalho L.P.S."/>
            <person name="Shen B."/>
        </authorList>
    </citation>
    <scope>NUCLEOTIDE SEQUENCE [LARGE SCALE GENOMIC DNA]</scope>
    <source>
        <strain evidence="3 4">NPDC049503</strain>
    </source>
</reference>
<gene>
    <name evidence="3" type="ORF">ACIBP5_26085</name>
</gene>
<dbReference type="RefSeq" id="WP_397023615.1">
    <property type="nucleotide sequence ID" value="NZ_JBITMB010000006.1"/>
</dbReference>
<evidence type="ECO:0000256" key="1">
    <source>
        <dbReference type="SAM" id="MobiDB-lite"/>
    </source>
</evidence>
<dbReference type="EMBL" id="JBITMB010000006">
    <property type="protein sequence ID" value="MFI7443454.1"/>
    <property type="molecule type" value="Genomic_DNA"/>
</dbReference>
<sequence>MILIPAALHAVTLAVPLALRDRLPEPVATHFTEGNPDRSGPLWTAVGENFVLSTSAWTVFGLLAWLRHDGSMGRRAAAGLALGVLVLLDLAFLTGVVVANVDAGQWRQASAPAYGPAVAIGGGALAMVAAAVTVSPRRRRVAEHGADLPDDCVTGLPSGKPAVWIGGARNRAYFWRTIAAICLMLVLVAMGTTWMVLPAVLSLLTLHFWSGVTAVFDGRRLTVRGGLPFLFPRHVELSRIETAEAVRIDPCQWGWGWRVRSMRRHVVVVRKGEALLVALRDGGEFVVTVDDAATGAAEIRRALRCRTRAGQHPADRQSVPPGEAGETGPGRSAAT</sequence>
<keyword evidence="2" id="KW-0812">Transmembrane</keyword>
<organism evidence="3 4">
    <name type="scientific">Nonomuraea indica</name>
    <dbReference type="NCBI Taxonomy" id="1581193"/>
    <lineage>
        <taxon>Bacteria</taxon>
        <taxon>Bacillati</taxon>
        <taxon>Actinomycetota</taxon>
        <taxon>Actinomycetes</taxon>
        <taxon>Streptosporangiales</taxon>
        <taxon>Streptosporangiaceae</taxon>
        <taxon>Nonomuraea</taxon>
    </lineage>
</organism>
<dbReference type="Proteomes" id="UP001612928">
    <property type="component" value="Unassembled WGS sequence"/>
</dbReference>
<evidence type="ECO:0000256" key="2">
    <source>
        <dbReference type="SAM" id="Phobius"/>
    </source>
</evidence>
<feature type="transmembrane region" description="Helical" evidence="2">
    <location>
        <begin position="113"/>
        <end position="134"/>
    </location>
</feature>
<feature type="transmembrane region" description="Helical" evidence="2">
    <location>
        <begin position="173"/>
        <end position="190"/>
    </location>
</feature>
<comment type="caution">
    <text evidence="3">The sequence shown here is derived from an EMBL/GenBank/DDBJ whole genome shotgun (WGS) entry which is preliminary data.</text>
</comment>
<keyword evidence="4" id="KW-1185">Reference proteome</keyword>
<evidence type="ECO:0000313" key="3">
    <source>
        <dbReference type="EMBL" id="MFI7443454.1"/>
    </source>
</evidence>
<accession>A0ABW8A9J8</accession>
<protein>
    <submittedName>
        <fullName evidence="3">DUF1648 domain-containing protein</fullName>
    </submittedName>
</protein>
<feature type="transmembrane region" description="Helical" evidence="2">
    <location>
        <begin position="78"/>
        <end position="101"/>
    </location>
</feature>